<organism evidence="2 3">
    <name type="scientific">Candidatus Barnesiella excrementipullorum</name>
    <dbReference type="NCBI Taxonomy" id="2838479"/>
    <lineage>
        <taxon>Bacteria</taxon>
        <taxon>Pseudomonadati</taxon>
        <taxon>Bacteroidota</taxon>
        <taxon>Bacteroidia</taxon>
        <taxon>Bacteroidales</taxon>
        <taxon>Barnesiellaceae</taxon>
        <taxon>Barnesiella</taxon>
    </lineage>
</organism>
<gene>
    <name evidence="2" type="ORF">H9982_03160</name>
</gene>
<evidence type="ECO:0000313" key="3">
    <source>
        <dbReference type="Proteomes" id="UP000824246"/>
    </source>
</evidence>
<evidence type="ECO:0000256" key="1">
    <source>
        <dbReference type="SAM" id="SignalP"/>
    </source>
</evidence>
<comment type="caution">
    <text evidence="2">The sequence shown here is derived from an EMBL/GenBank/DDBJ whole genome shotgun (WGS) entry which is preliminary data.</text>
</comment>
<feature type="chain" id="PRO_5039302382" evidence="1">
    <location>
        <begin position="21"/>
        <end position="705"/>
    </location>
</feature>
<protein>
    <submittedName>
        <fullName evidence="2">Uncharacterized protein</fullName>
    </submittedName>
</protein>
<sequence length="705" mass="78407">MKNLFLIIMAACTLPILATANVNNIVTTQRGQVLQVPDSKLSNVIVSGCIAEMNKNGETTPAPVPYKNNMQQQTANGQASLIPVTLKAEGQLLEVVCSYYLMDRNNYTYGSFNSESITIMVPESGSDVLISAPVENALYMLVYHIDPTVSTEVRCNLADATNYIGFRPKDTNGELLTWPVCENTSDGGVSYIREGNIVNGGAMTIIYNKTQRISTYLLYSYPYIPSTFANTDIYFGDIYTNLTESDSDYVFTNSTILEKTDGNIYTTGICTTPLSGNNTISNDYTNYACYNPVIEPSPAYDSYDRENNNMISVGNYYNGGFLVGFGEIDTDFAKVWSSGNNAKDTDYHWGINYELYETDSHHTSTPYYIRENDENIIGYNPMEPLFGKCINSESFLNYTPSQLRQSYGSGPAYTGIYNLMLYMPEYNMAASEYSYSSGGLLGDKRHADVLSAKVSATYNGETIVEECKATELNKKMESWYGQQNPAGILDFTYKNSNYTLDNIGGETTTILHIDMTREDLTAPTLSGIQVRDANGNVGYSFESPENARLYLSTIDLNYNESTGNFDNFTAPESAKVEYSLHGNNQWTELPTTQIGYELDECCGFIFETDLSTISISENNTLYDLRITLGDASGNTMTETITPCLKFSSTGAVDATKASLQKEVREIIYFDLTGRRVVNPTDGIYIQSIKYVDNDVENRKVVIKNR</sequence>
<dbReference type="AlphaFoldDB" id="A0A9D1VR03"/>
<keyword evidence="1" id="KW-0732">Signal</keyword>
<evidence type="ECO:0000313" key="2">
    <source>
        <dbReference type="EMBL" id="HIX45198.1"/>
    </source>
</evidence>
<accession>A0A9D1VR03</accession>
<reference evidence="2" key="1">
    <citation type="journal article" date="2021" name="PeerJ">
        <title>Extensive microbial diversity within the chicken gut microbiome revealed by metagenomics and culture.</title>
        <authorList>
            <person name="Gilroy R."/>
            <person name="Ravi A."/>
            <person name="Getino M."/>
            <person name="Pursley I."/>
            <person name="Horton D.L."/>
            <person name="Alikhan N.F."/>
            <person name="Baker D."/>
            <person name="Gharbi K."/>
            <person name="Hall N."/>
            <person name="Watson M."/>
            <person name="Adriaenssens E.M."/>
            <person name="Foster-Nyarko E."/>
            <person name="Jarju S."/>
            <person name="Secka A."/>
            <person name="Antonio M."/>
            <person name="Oren A."/>
            <person name="Chaudhuri R.R."/>
            <person name="La Ragione R."/>
            <person name="Hildebrand F."/>
            <person name="Pallen M.J."/>
        </authorList>
    </citation>
    <scope>NUCLEOTIDE SEQUENCE</scope>
    <source>
        <strain evidence="2">ChiHjej12B11-16260</strain>
    </source>
</reference>
<proteinExistence type="predicted"/>
<dbReference type="Proteomes" id="UP000824246">
    <property type="component" value="Unassembled WGS sequence"/>
</dbReference>
<feature type="signal peptide" evidence="1">
    <location>
        <begin position="1"/>
        <end position="20"/>
    </location>
</feature>
<dbReference type="EMBL" id="DXFB01000085">
    <property type="protein sequence ID" value="HIX45198.1"/>
    <property type="molecule type" value="Genomic_DNA"/>
</dbReference>
<name>A0A9D1VR03_9BACT</name>
<reference evidence="2" key="2">
    <citation type="submission" date="2021-04" db="EMBL/GenBank/DDBJ databases">
        <authorList>
            <person name="Gilroy R."/>
        </authorList>
    </citation>
    <scope>NUCLEOTIDE SEQUENCE</scope>
    <source>
        <strain evidence="2">ChiHjej12B11-16260</strain>
    </source>
</reference>